<reference evidence="3 4" key="1">
    <citation type="submission" date="2016-10" db="EMBL/GenBank/DDBJ databases">
        <authorList>
            <person name="de Groot N.N."/>
        </authorList>
    </citation>
    <scope>NUCLEOTIDE SEQUENCE [LARGE SCALE GENOMIC DNA]</scope>
    <source>
        <strain evidence="3 4">CPCC 201354</strain>
    </source>
</reference>
<evidence type="ECO:0000313" key="3">
    <source>
        <dbReference type="EMBL" id="SDH51493.1"/>
    </source>
</evidence>
<sequence length="185" mass="20214">MADSPRPFRIAIAGAVTGIVLFAFGRAATDETDPVIPEKVAIPAIDVDAPLMELGMTKGGDVELPPYEEPETAGWFKHSAVPGDEGATVIIGHVDTRTAPAVFYKLRQLKKGQVVRVARSDGKTVEYKVDSLEQVDKGRFPTKRVYLGEGLRLITCGGSFDWKTREYRDNVIVYASPVRPKRPSA</sequence>
<organism evidence="3 4">
    <name type="scientific">Sinosporangium album</name>
    <dbReference type="NCBI Taxonomy" id="504805"/>
    <lineage>
        <taxon>Bacteria</taxon>
        <taxon>Bacillati</taxon>
        <taxon>Actinomycetota</taxon>
        <taxon>Actinomycetes</taxon>
        <taxon>Streptosporangiales</taxon>
        <taxon>Streptosporangiaceae</taxon>
        <taxon>Sinosporangium</taxon>
    </lineage>
</organism>
<evidence type="ECO:0000256" key="2">
    <source>
        <dbReference type="PIRSR" id="PIRSR605754-1"/>
    </source>
</evidence>
<dbReference type="GO" id="GO:0016787">
    <property type="term" value="F:hydrolase activity"/>
    <property type="evidence" value="ECO:0007669"/>
    <property type="project" value="UniProtKB-KW"/>
</dbReference>
<dbReference type="Proteomes" id="UP000198923">
    <property type="component" value="Unassembled WGS sequence"/>
</dbReference>
<dbReference type="CDD" id="cd05829">
    <property type="entry name" value="Sortase_F"/>
    <property type="match status" value="1"/>
</dbReference>
<dbReference type="InterPro" id="IPR042001">
    <property type="entry name" value="Sortase_F"/>
</dbReference>
<dbReference type="NCBIfam" id="NF033748">
    <property type="entry name" value="class_F_sortase"/>
    <property type="match status" value="1"/>
</dbReference>
<dbReference type="Gene3D" id="2.40.260.10">
    <property type="entry name" value="Sortase"/>
    <property type="match status" value="1"/>
</dbReference>
<feature type="active site" description="Proton donor/acceptor" evidence="2">
    <location>
        <position position="93"/>
    </location>
</feature>
<dbReference type="STRING" id="504805.SAMN05421505_11758"/>
<dbReference type="OrthoDB" id="525039at2"/>
<gene>
    <name evidence="3" type="ORF">SAMN05421505_11758</name>
</gene>
<dbReference type="RefSeq" id="WP_093171724.1">
    <property type="nucleotide sequence ID" value="NZ_FNCN01000017.1"/>
</dbReference>
<dbReference type="InterPro" id="IPR005754">
    <property type="entry name" value="Sortase"/>
</dbReference>
<dbReference type="InterPro" id="IPR023365">
    <property type="entry name" value="Sortase_dom-sf"/>
</dbReference>
<keyword evidence="4" id="KW-1185">Reference proteome</keyword>
<name>A0A1G8D1U8_9ACTN</name>
<feature type="active site" description="Acyl-thioester intermediate" evidence="2">
    <location>
        <position position="156"/>
    </location>
</feature>
<dbReference type="SUPFAM" id="SSF63817">
    <property type="entry name" value="Sortase"/>
    <property type="match status" value="1"/>
</dbReference>
<dbReference type="EMBL" id="FNCN01000017">
    <property type="protein sequence ID" value="SDH51493.1"/>
    <property type="molecule type" value="Genomic_DNA"/>
</dbReference>
<accession>A0A1G8D1U8</accession>
<proteinExistence type="predicted"/>
<evidence type="ECO:0000313" key="4">
    <source>
        <dbReference type="Proteomes" id="UP000198923"/>
    </source>
</evidence>
<protein>
    <submittedName>
        <fullName evidence="3">LPXTG-site transpeptidase (Sortase) family protein</fullName>
    </submittedName>
</protein>
<dbReference type="Pfam" id="PF04203">
    <property type="entry name" value="Sortase"/>
    <property type="match status" value="1"/>
</dbReference>
<evidence type="ECO:0000256" key="1">
    <source>
        <dbReference type="ARBA" id="ARBA00022801"/>
    </source>
</evidence>
<dbReference type="AlphaFoldDB" id="A0A1G8D1U8"/>
<keyword evidence="1" id="KW-0378">Hydrolase</keyword>